<feature type="repeat" description="ANK" evidence="1">
    <location>
        <begin position="345"/>
        <end position="377"/>
    </location>
</feature>
<dbReference type="AlphaFoldDB" id="A0A9P8Y0H9"/>
<sequence length="391" mass="41833">MAASSNSSNAGTASPRCGRPLTTSYADLMKPDEDWRNLPDAAERRKIQNRLAQRAYRRNMRDRTKEVEKLKKQLQELQGTLGQNGNTTPPPDHDSPPGSNMASGHNTPPMSTAAPYMATWSQPTGHENLSGLGLTGVDASFDPSFFGSDVMTGMVTPPSSSAGSRPRATTASSVLQNTIHGARHLRSNSSGAMMGSNCSSPMPNQWSAPTSERRDSLTIGSMSSTSSPMLAVAGQETFGLSCSPEDVSFMQARPSFSLDESLGQVSYPPPPDVGAQAAWQGMDPRTISQPNFTHGVPMAELPDMTPNMPETSAPLLHFAIASGSLDTLRILLQRHDVDIQARDQVGYTPLQRAVACGRTDMVQTLLDHGATIDGDHVLHDAFLPSNSDTQS</sequence>
<dbReference type="CDD" id="cd14688">
    <property type="entry name" value="bZIP_YAP"/>
    <property type="match status" value="1"/>
</dbReference>
<feature type="compositionally biased region" description="Basic and acidic residues" evidence="2">
    <location>
        <begin position="59"/>
        <end position="74"/>
    </location>
</feature>
<name>A0A9P8Y0H9_9PEZI</name>
<dbReference type="EMBL" id="JAGTJQ010000007">
    <property type="protein sequence ID" value="KAH7027568.1"/>
    <property type="molecule type" value="Genomic_DNA"/>
</dbReference>
<evidence type="ECO:0000256" key="1">
    <source>
        <dbReference type="PROSITE-ProRule" id="PRU00023"/>
    </source>
</evidence>
<dbReference type="Proteomes" id="UP000756346">
    <property type="component" value="Unassembled WGS sequence"/>
</dbReference>
<reference evidence="3" key="1">
    <citation type="journal article" date="2021" name="Nat. Commun.">
        <title>Genetic determinants of endophytism in the Arabidopsis root mycobiome.</title>
        <authorList>
            <person name="Mesny F."/>
            <person name="Miyauchi S."/>
            <person name="Thiergart T."/>
            <person name="Pickel B."/>
            <person name="Atanasova L."/>
            <person name="Karlsson M."/>
            <person name="Huettel B."/>
            <person name="Barry K.W."/>
            <person name="Haridas S."/>
            <person name="Chen C."/>
            <person name="Bauer D."/>
            <person name="Andreopoulos W."/>
            <person name="Pangilinan J."/>
            <person name="LaButti K."/>
            <person name="Riley R."/>
            <person name="Lipzen A."/>
            <person name="Clum A."/>
            <person name="Drula E."/>
            <person name="Henrissat B."/>
            <person name="Kohler A."/>
            <person name="Grigoriev I.V."/>
            <person name="Martin F.M."/>
            <person name="Hacquard S."/>
        </authorList>
    </citation>
    <scope>NUCLEOTIDE SEQUENCE</scope>
    <source>
        <strain evidence="3">MPI-CAGE-CH-0230</strain>
    </source>
</reference>
<accession>A0A9P8Y0H9</accession>
<dbReference type="Pfam" id="PF12796">
    <property type="entry name" value="Ank_2"/>
    <property type="match status" value="1"/>
</dbReference>
<dbReference type="Gene3D" id="1.25.40.20">
    <property type="entry name" value="Ankyrin repeat-containing domain"/>
    <property type="match status" value="1"/>
</dbReference>
<feature type="compositionally biased region" description="Basic and acidic residues" evidence="2">
    <location>
        <begin position="29"/>
        <end position="46"/>
    </location>
</feature>
<proteinExistence type="predicted"/>
<evidence type="ECO:0000313" key="3">
    <source>
        <dbReference type="EMBL" id="KAH7027568.1"/>
    </source>
</evidence>
<dbReference type="SUPFAM" id="SSF48403">
    <property type="entry name" value="Ankyrin repeat"/>
    <property type="match status" value="1"/>
</dbReference>
<dbReference type="SMART" id="SM00248">
    <property type="entry name" value="ANK"/>
    <property type="match status" value="2"/>
</dbReference>
<keyword evidence="1" id="KW-0040">ANK repeat</keyword>
<feature type="region of interest" description="Disordered" evidence="2">
    <location>
        <begin position="187"/>
        <end position="213"/>
    </location>
</feature>
<keyword evidence="4" id="KW-1185">Reference proteome</keyword>
<dbReference type="RefSeq" id="XP_046010367.1">
    <property type="nucleotide sequence ID" value="XM_046148355.1"/>
</dbReference>
<dbReference type="Gene3D" id="1.20.5.170">
    <property type="match status" value="1"/>
</dbReference>
<evidence type="ECO:0008006" key="5">
    <source>
        <dbReference type="Google" id="ProtNLM"/>
    </source>
</evidence>
<feature type="compositionally biased region" description="Polar residues" evidence="2">
    <location>
        <begin position="187"/>
        <end position="210"/>
    </location>
</feature>
<evidence type="ECO:0000313" key="4">
    <source>
        <dbReference type="Proteomes" id="UP000756346"/>
    </source>
</evidence>
<dbReference type="InterPro" id="IPR052635">
    <property type="entry name" value="Sec_Metab_Biosynth_Reg"/>
</dbReference>
<organism evidence="3 4">
    <name type="scientific">Microdochium trichocladiopsis</name>
    <dbReference type="NCBI Taxonomy" id="1682393"/>
    <lineage>
        <taxon>Eukaryota</taxon>
        <taxon>Fungi</taxon>
        <taxon>Dikarya</taxon>
        <taxon>Ascomycota</taxon>
        <taxon>Pezizomycotina</taxon>
        <taxon>Sordariomycetes</taxon>
        <taxon>Xylariomycetidae</taxon>
        <taxon>Xylariales</taxon>
        <taxon>Microdochiaceae</taxon>
        <taxon>Microdochium</taxon>
    </lineage>
</organism>
<dbReference type="PROSITE" id="PS50088">
    <property type="entry name" value="ANK_REPEAT"/>
    <property type="match status" value="1"/>
</dbReference>
<dbReference type="PANTHER" id="PTHR39607">
    <property type="entry name" value="XANTHOCILLIN BIOSYNTHESIS CLUSTER TRANSCRIPTION FACTOR XANC-RELATED"/>
    <property type="match status" value="1"/>
</dbReference>
<dbReference type="OrthoDB" id="194358at2759"/>
<comment type="caution">
    <text evidence="3">The sequence shown here is derived from an EMBL/GenBank/DDBJ whole genome shotgun (WGS) entry which is preliminary data.</text>
</comment>
<feature type="compositionally biased region" description="Low complexity" evidence="2">
    <location>
        <begin position="1"/>
        <end position="14"/>
    </location>
</feature>
<gene>
    <name evidence="3" type="ORF">B0I36DRAFT_140231</name>
</gene>
<feature type="compositionally biased region" description="Polar residues" evidence="2">
    <location>
        <begin position="97"/>
        <end position="110"/>
    </location>
</feature>
<evidence type="ECO:0000256" key="2">
    <source>
        <dbReference type="SAM" id="MobiDB-lite"/>
    </source>
</evidence>
<dbReference type="InterPro" id="IPR036770">
    <property type="entry name" value="Ankyrin_rpt-contain_sf"/>
</dbReference>
<protein>
    <recommendedName>
        <fullName evidence="5">BZIP domain-containing protein</fullName>
    </recommendedName>
</protein>
<dbReference type="InterPro" id="IPR002110">
    <property type="entry name" value="Ankyrin_rpt"/>
</dbReference>
<dbReference type="GeneID" id="70177901"/>
<feature type="region of interest" description="Disordered" evidence="2">
    <location>
        <begin position="1"/>
        <end position="114"/>
    </location>
</feature>
<dbReference type="PANTHER" id="PTHR39607:SF3">
    <property type="entry name" value="BZIP DOMAIN-CONTAINING PROTEIN"/>
    <property type="match status" value="1"/>
</dbReference>
<dbReference type="PROSITE" id="PS50297">
    <property type="entry name" value="ANK_REP_REGION"/>
    <property type="match status" value="1"/>
</dbReference>